<sequence>MRLINTTTKELEEFLQPPAYAILSHRWAATQQEVSFEEYTLVTGVDNGLEPPFYAKRADLIRSRSGYHKIVDFCEFARQHGHDYVWVDTCCIDKRSSEDLSESINSMWAWYERASICYVYMADVPSSPADYGRYHDSLAASDWFTRGWTLQELLAPWQLEFCTSEWHVFGHLSKMPNVANHADFVDQLSAITGIAPQYLIANHRFSTASVAERMSWASGRQTSREEDKAYCMLSLFGINMTLRYGEASNAFLRLQKKVFQRTGDESMFAWSADGTYCYWPEGIALGQKGILAADPSCFSSASSAVCHPNTGPSDMPVSHLPAWSTCAKLVSESRQPFASGTPDDAIEYPWDNIPYQRNQEFFEREHDLFAAIDSELLPAQQDVPTVGENNQKTVVLYGLGGIGKTQIALEYAYRRKSDFDAILWCNAEREETLAQCFMHLAERLGMAMNGHAIADLCTLIALLAMSSGTWLVIIDGLDELHDMHDHWPHSANISVLLTTRNARLSYEVSTVGMEVPPLTAGEGSELLRRSILTPHNVEEEAAAASLTRELMGLPLAVTQATSFIREQHLTLTEYQKLLNSYSDIASYKSRSVQDVWETSYATISGEARDLLNLLCFFHPHGVDQKILIRENGDLMSSAAGSWESFELHQLATELIQVGLVRREPGNAILHMHRLVQSFVRSQLQSDTTRTEKLFDRAASIVSSAWPKTRNRNVNVSPRVDRWHRCAPLLQHVEHLIEVIKSETLITVTKFNWLLTEVAAYWCERGDPAQVDLMLLAVEAVEDPDHEDTLSLACFVNRVRSSVFGLMNEPVAQLRTGDLLYALGDVYAVLGRLHDSFSYHQHAHKQYLGTVGLSHPITGHATYKVAGHHLRAQAADAAIFLLEQALNTYDDRSFLGPHIARTRFRLASAFGAVGRDTEAYTEAGAAGEAYMLMVPTFEGDWTDLTESHFDKLVGYDAR</sequence>
<dbReference type="InterPro" id="IPR002182">
    <property type="entry name" value="NB-ARC"/>
</dbReference>
<name>A0AAN7WCH4_9PEZI</name>
<reference evidence="4" key="1">
    <citation type="submission" date="2023-08" db="EMBL/GenBank/DDBJ databases">
        <title>Black Yeasts Isolated from many extreme environments.</title>
        <authorList>
            <person name="Coleine C."/>
            <person name="Stajich J.E."/>
            <person name="Selbmann L."/>
        </authorList>
    </citation>
    <scope>NUCLEOTIDE SEQUENCE</scope>
    <source>
        <strain evidence="4">CCFEE 5810</strain>
    </source>
</reference>
<dbReference type="Pfam" id="PF25000">
    <property type="entry name" value="DUF7779"/>
    <property type="match status" value="1"/>
</dbReference>
<protein>
    <recommendedName>
        <fullName evidence="6">Heterokaryon incompatibility domain-containing protein</fullName>
    </recommendedName>
</protein>
<dbReference type="InterPro" id="IPR011990">
    <property type="entry name" value="TPR-like_helical_dom_sf"/>
</dbReference>
<dbReference type="SUPFAM" id="SSF48452">
    <property type="entry name" value="TPR-like"/>
    <property type="match status" value="1"/>
</dbReference>
<evidence type="ECO:0000313" key="5">
    <source>
        <dbReference type="Proteomes" id="UP001310594"/>
    </source>
</evidence>
<dbReference type="SUPFAM" id="SSF52540">
    <property type="entry name" value="P-loop containing nucleoside triphosphate hydrolases"/>
    <property type="match status" value="1"/>
</dbReference>
<accession>A0AAN7WCH4</accession>
<feature type="domain" description="DUF7779" evidence="3">
    <location>
        <begin position="601"/>
        <end position="686"/>
    </location>
</feature>
<dbReference type="Gene3D" id="3.40.50.300">
    <property type="entry name" value="P-loop containing nucleotide triphosphate hydrolases"/>
    <property type="match status" value="1"/>
</dbReference>
<dbReference type="Gene3D" id="1.25.40.10">
    <property type="entry name" value="Tetratricopeptide repeat domain"/>
    <property type="match status" value="1"/>
</dbReference>
<dbReference type="InterPro" id="IPR056681">
    <property type="entry name" value="DUF7779"/>
</dbReference>
<dbReference type="PANTHER" id="PTHR10622:SF10">
    <property type="entry name" value="HET DOMAIN-CONTAINING PROTEIN"/>
    <property type="match status" value="1"/>
</dbReference>
<dbReference type="EMBL" id="JAVRQU010000007">
    <property type="protein sequence ID" value="KAK5700462.1"/>
    <property type="molecule type" value="Genomic_DNA"/>
</dbReference>
<feature type="domain" description="NB-ARC" evidence="1">
    <location>
        <begin position="388"/>
        <end position="529"/>
    </location>
</feature>
<gene>
    <name evidence="4" type="ORF">LTR97_004979</name>
</gene>
<evidence type="ECO:0000313" key="4">
    <source>
        <dbReference type="EMBL" id="KAK5700462.1"/>
    </source>
</evidence>
<dbReference type="Pfam" id="PF13424">
    <property type="entry name" value="TPR_12"/>
    <property type="match status" value="1"/>
</dbReference>
<comment type="caution">
    <text evidence="4">The sequence shown here is derived from an EMBL/GenBank/DDBJ whole genome shotgun (WGS) entry which is preliminary data.</text>
</comment>
<dbReference type="Pfam" id="PF06985">
    <property type="entry name" value="HET"/>
    <property type="match status" value="1"/>
</dbReference>
<evidence type="ECO:0000259" key="3">
    <source>
        <dbReference type="Pfam" id="PF25000"/>
    </source>
</evidence>
<dbReference type="GO" id="GO:0043531">
    <property type="term" value="F:ADP binding"/>
    <property type="evidence" value="ECO:0007669"/>
    <property type="project" value="InterPro"/>
</dbReference>
<evidence type="ECO:0000259" key="1">
    <source>
        <dbReference type="Pfam" id="PF00931"/>
    </source>
</evidence>
<dbReference type="Proteomes" id="UP001310594">
    <property type="component" value="Unassembled WGS sequence"/>
</dbReference>
<organism evidence="4 5">
    <name type="scientific">Elasticomyces elasticus</name>
    <dbReference type="NCBI Taxonomy" id="574655"/>
    <lineage>
        <taxon>Eukaryota</taxon>
        <taxon>Fungi</taxon>
        <taxon>Dikarya</taxon>
        <taxon>Ascomycota</taxon>
        <taxon>Pezizomycotina</taxon>
        <taxon>Dothideomycetes</taxon>
        <taxon>Dothideomycetidae</taxon>
        <taxon>Mycosphaerellales</taxon>
        <taxon>Teratosphaeriaceae</taxon>
        <taxon>Elasticomyces</taxon>
    </lineage>
</organism>
<dbReference type="AlphaFoldDB" id="A0AAN7WCH4"/>
<evidence type="ECO:0008006" key="6">
    <source>
        <dbReference type="Google" id="ProtNLM"/>
    </source>
</evidence>
<dbReference type="InterPro" id="IPR010730">
    <property type="entry name" value="HET"/>
</dbReference>
<dbReference type="PANTHER" id="PTHR10622">
    <property type="entry name" value="HET DOMAIN-CONTAINING PROTEIN"/>
    <property type="match status" value="1"/>
</dbReference>
<feature type="domain" description="Heterokaryon incompatibility" evidence="2">
    <location>
        <begin position="20"/>
        <end position="123"/>
    </location>
</feature>
<proteinExistence type="predicted"/>
<dbReference type="InterPro" id="IPR027417">
    <property type="entry name" value="P-loop_NTPase"/>
</dbReference>
<evidence type="ECO:0000259" key="2">
    <source>
        <dbReference type="Pfam" id="PF06985"/>
    </source>
</evidence>
<dbReference type="Pfam" id="PF00931">
    <property type="entry name" value="NB-ARC"/>
    <property type="match status" value="1"/>
</dbReference>